<evidence type="ECO:0000313" key="2">
    <source>
        <dbReference type="Proteomes" id="UP000028640"/>
    </source>
</evidence>
<comment type="caution">
    <text evidence="1">The sequence shown here is derived from an EMBL/GenBank/DDBJ whole genome shotgun (WGS) entry which is preliminary data.</text>
</comment>
<proteinExistence type="predicted"/>
<dbReference type="eggNOG" id="ENOG502ZFD7">
    <property type="taxonomic scope" value="Bacteria"/>
</dbReference>
<keyword evidence="2" id="KW-1185">Reference proteome</keyword>
<sequence length="57" mass="6176">MTQQATKISAEKANAAAQRSVDFWAKIDGSKLAKVGLKEKDMDLVGQPKSQKMVKLG</sequence>
<reference evidence="1 2" key="1">
    <citation type="submission" date="2014-05" db="EMBL/GenBank/DDBJ databases">
        <title>ATOL: Assembling a taxonomically balanced genome-scale reconstruction of the evolutionary history of the Enterobacteriaceae.</title>
        <authorList>
            <person name="Plunkett G.III."/>
            <person name="Neeno-Eckwall E.C."/>
            <person name="Glasner J.D."/>
            <person name="Perna N.T."/>
        </authorList>
    </citation>
    <scope>NUCLEOTIDE SEQUENCE [LARGE SCALE GENOMIC DNA]</scope>
    <source>
        <strain evidence="1 2">ATCC 33852</strain>
    </source>
</reference>
<gene>
    <name evidence="1" type="ORF">GEAM_3228</name>
</gene>
<dbReference type="RefSeq" id="WP_167333536.1">
    <property type="nucleotide sequence ID" value="NZ_JMPJ01000065.1"/>
</dbReference>
<dbReference type="AlphaFoldDB" id="A0A085G6S4"/>
<name>A0A085G6S4_EWIA3</name>
<evidence type="ECO:0000313" key="1">
    <source>
        <dbReference type="EMBL" id="KFC79419.1"/>
    </source>
</evidence>
<organism evidence="1 2">
    <name type="scientific">Ewingella americana (strain ATCC 33852 / DSM 4580 / CCUG 14506 / JCM 5911 / LMG 7869 / NCTC 12157 / CDC 1468-78)</name>
    <dbReference type="NCBI Taxonomy" id="910964"/>
    <lineage>
        <taxon>Bacteria</taxon>
        <taxon>Pseudomonadati</taxon>
        <taxon>Pseudomonadota</taxon>
        <taxon>Gammaproteobacteria</taxon>
        <taxon>Enterobacterales</taxon>
        <taxon>Yersiniaceae</taxon>
        <taxon>Ewingella</taxon>
    </lineage>
</organism>
<dbReference type="GeneID" id="78383334"/>
<dbReference type="EMBL" id="JMPJ01000065">
    <property type="protein sequence ID" value="KFC79419.1"/>
    <property type="molecule type" value="Genomic_DNA"/>
</dbReference>
<protein>
    <submittedName>
        <fullName evidence="1">Uncharacterized protein</fullName>
    </submittedName>
</protein>
<accession>A0A085G6S4</accession>
<dbReference type="Proteomes" id="UP000028640">
    <property type="component" value="Unassembled WGS sequence"/>
</dbReference>